<evidence type="ECO:0000256" key="3">
    <source>
        <dbReference type="ARBA" id="ARBA00004922"/>
    </source>
</evidence>
<evidence type="ECO:0000313" key="16">
    <source>
        <dbReference type="Proteomes" id="UP000306102"/>
    </source>
</evidence>
<evidence type="ECO:0000256" key="8">
    <source>
        <dbReference type="ARBA" id="ARBA00022968"/>
    </source>
</evidence>
<dbReference type="Gene3D" id="3.90.550.50">
    <property type="match status" value="1"/>
</dbReference>
<keyword evidence="9" id="KW-1133">Transmembrane helix</keyword>
<evidence type="ECO:0000256" key="1">
    <source>
        <dbReference type="ARBA" id="ARBA00001936"/>
    </source>
</evidence>
<protein>
    <recommendedName>
        <fullName evidence="13">Hexosyltransferase</fullName>
        <ecNumber evidence="13">2.4.1.-</ecNumber>
    </recommendedName>
</protein>
<dbReference type="EMBL" id="SDRB02012693">
    <property type="protein sequence ID" value="THF96944.1"/>
    <property type="molecule type" value="Genomic_DNA"/>
</dbReference>
<dbReference type="FunFam" id="3.90.550.50:FF:000022">
    <property type="entry name" value="Hexosyltransferase"/>
    <property type="match status" value="1"/>
</dbReference>
<proteinExistence type="inferred from homology"/>
<evidence type="ECO:0000256" key="6">
    <source>
        <dbReference type="ARBA" id="ARBA00022679"/>
    </source>
</evidence>
<evidence type="ECO:0000256" key="14">
    <source>
        <dbReference type="SAM" id="SignalP"/>
    </source>
</evidence>
<evidence type="ECO:0000313" key="15">
    <source>
        <dbReference type="EMBL" id="THF96944.1"/>
    </source>
</evidence>
<evidence type="ECO:0000256" key="7">
    <source>
        <dbReference type="ARBA" id="ARBA00022692"/>
    </source>
</evidence>
<feature type="chain" id="PRO_5020774452" description="Hexosyltransferase" evidence="14">
    <location>
        <begin position="37"/>
        <end position="429"/>
    </location>
</feature>
<dbReference type="GO" id="GO:0008378">
    <property type="term" value="F:galactosyltransferase activity"/>
    <property type="evidence" value="ECO:0007669"/>
    <property type="project" value="TreeGrafter"/>
</dbReference>
<organism evidence="15 16">
    <name type="scientific">Camellia sinensis var. sinensis</name>
    <name type="common">China tea</name>
    <dbReference type="NCBI Taxonomy" id="542762"/>
    <lineage>
        <taxon>Eukaryota</taxon>
        <taxon>Viridiplantae</taxon>
        <taxon>Streptophyta</taxon>
        <taxon>Embryophyta</taxon>
        <taxon>Tracheophyta</taxon>
        <taxon>Spermatophyta</taxon>
        <taxon>Magnoliopsida</taxon>
        <taxon>eudicotyledons</taxon>
        <taxon>Gunneridae</taxon>
        <taxon>Pentapetalae</taxon>
        <taxon>asterids</taxon>
        <taxon>Ericales</taxon>
        <taxon>Theaceae</taxon>
        <taxon>Camellia</taxon>
    </lineage>
</organism>
<comment type="subcellular location">
    <subcellularLocation>
        <location evidence="2 13">Golgi apparatus membrane</location>
        <topology evidence="2 13">Single-pass type II membrane protein</topology>
    </subcellularLocation>
</comment>
<keyword evidence="6" id="KW-0808">Transferase</keyword>
<keyword evidence="14" id="KW-0732">Signal</keyword>
<evidence type="ECO:0000256" key="4">
    <source>
        <dbReference type="ARBA" id="ARBA00008661"/>
    </source>
</evidence>
<dbReference type="AlphaFoldDB" id="A0A4S4D3Q9"/>
<name>A0A4S4D3Q9_CAMSN</name>
<dbReference type="Proteomes" id="UP000306102">
    <property type="component" value="Unassembled WGS sequence"/>
</dbReference>
<keyword evidence="5 13" id="KW-0328">Glycosyltransferase</keyword>
<evidence type="ECO:0000256" key="13">
    <source>
        <dbReference type="RuleBase" id="RU363063"/>
    </source>
</evidence>
<dbReference type="PANTHER" id="PTHR11214:SF348">
    <property type="entry name" value="HEXOSYLTRANSFERASE"/>
    <property type="match status" value="1"/>
</dbReference>
<feature type="signal peptide" evidence="14">
    <location>
        <begin position="1"/>
        <end position="36"/>
    </location>
</feature>
<dbReference type="EC" id="2.4.1.-" evidence="13"/>
<evidence type="ECO:0000256" key="12">
    <source>
        <dbReference type="ARBA" id="ARBA00023211"/>
    </source>
</evidence>
<evidence type="ECO:0000256" key="2">
    <source>
        <dbReference type="ARBA" id="ARBA00004323"/>
    </source>
</evidence>
<keyword evidence="8" id="KW-0735">Signal-anchor</keyword>
<sequence length="429" mass="48561">MHSRASSNRLSASAFRSRISLLLLSMFATMASLYDAQNRVYLINELDKRTGQGQSAISVDDTLKIITCREQHKKFAALEVELAKAREEGFVSKHSSENSGAHKKKKILAVIGIITKFGRKKNRDAIRKAWMPTGAALKKLQDEKGIIVRFVIGRSANRGDSMDREIDNENGQTNDFIILNDHIEAPEEQPKKTKLFFIHVVEHWDAEFYAKVNDDVYVNIDALGATLASHLDEPRLYIGCMKSGEVFSEPTHRWYEPDWWKFGDGKSYFRHASGEIYAISKALAQFISINRSILRTYAHDDVSAGSWFIGLDVKYVDEGKFCCSSWSSAMDLDNELLSVRLVLEFVAFSRQSIKKGSLYNPFGLSDAGNENLLIKKQKYKNSKDLQLRNTQVLEVGKRLKFGSHSKGLCDCEDGIWLFVIIKEHSVFPG</sequence>
<keyword evidence="16" id="KW-1185">Reference proteome</keyword>
<comment type="similarity">
    <text evidence="4 13">Belongs to the glycosyltransferase 31 family.</text>
</comment>
<comment type="pathway">
    <text evidence="3">Protein modification; protein glycosylation.</text>
</comment>
<dbReference type="UniPathway" id="UPA00378"/>
<keyword evidence="11" id="KW-0472">Membrane</keyword>
<evidence type="ECO:0000256" key="5">
    <source>
        <dbReference type="ARBA" id="ARBA00022676"/>
    </source>
</evidence>
<dbReference type="Pfam" id="PF01762">
    <property type="entry name" value="Galactosyl_T"/>
    <property type="match status" value="1"/>
</dbReference>
<evidence type="ECO:0000256" key="10">
    <source>
        <dbReference type="ARBA" id="ARBA00023034"/>
    </source>
</evidence>
<gene>
    <name evidence="15" type="ORF">TEA_016442</name>
</gene>
<accession>A0A4S4D3Q9</accession>
<comment type="cofactor">
    <cofactor evidence="1 13">
        <name>Mn(2+)</name>
        <dbReference type="ChEBI" id="CHEBI:29035"/>
    </cofactor>
</comment>
<reference evidence="15 16" key="1">
    <citation type="journal article" date="2018" name="Proc. Natl. Acad. Sci. U.S.A.">
        <title>Draft genome sequence of Camellia sinensis var. sinensis provides insights into the evolution of the tea genome and tea quality.</title>
        <authorList>
            <person name="Wei C."/>
            <person name="Yang H."/>
            <person name="Wang S."/>
            <person name="Zhao J."/>
            <person name="Liu C."/>
            <person name="Gao L."/>
            <person name="Xia E."/>
            <person name="Lu Y."/>
            <person name="Tai Y."/>
            <person name="She G."/>
            <person name="Sun J."/>
            <person name="Cao H."/>
            <person name="Tong W."/>
            <person name="Gao Q."/>
            <person name="Li Y."/>
            <person name="Deng W."/>
            <person name="Jiang X."/>
            <person name="Wang W."/>
            <person name="Chen Q."/>
            <person name="Zhang S."/>
            <person name="Li H."/>
            <person name="Wu J."/>
            <person name="Wang P."/>
            <person name="Li P."/>
            <person name="Shi C."/>
            <person name="Zheng F."/>
            <person name="Jian J."/>
            <person name="Huang B."/>
            <person name="Shan D."/>
            <person name="Shi M."/>
            <person name="Fang C."/>
            <person name="Yue Y."/>
            <person name="Li F."/>
            <person name="Li D."/>
            <person name="Wei S."/>
            <person name="Han B."/>
            <person name="Jiang C."/>
            <person name="Yin Y."/>
            <person name="Xia T."/>
            <person name="Zhang Z."/>
            <person name="Bennetzen J.L."/>
            <person name="Zhao S."/>
            <person name="Wan X."/>
        </authorList>
    </citation>
    <scope>NUCLEOTIDE SEQUENCE [LARGE SCALE GENOMIC DNA]</scope>
    <source>
        <strain evidence="16">cv. Shuchazao</strain>
        <tissue evidence="15">Leaf</tissue>
    </source>
</reference>
<evidence type="ECO:0000256" key="11">
    <source>
        <dbReference type="ARBA" id="ARBA00023136"/>
    </source>
</evidence>
<keyword evidence="7" id="KW-0812">Transmembrane</keyword>
<keyword evidence="10 13" id="KW-0333">Golgi apparatus</keyword>
<evidence type="ECO:0000256" key="9">
    <source>
        <dbReference type="ARBA" id="ARBA00022989"/>
    </source>
</evidence>
<dbReference type="STRING" id="542762.A0A4S4D3Q9"/>
<keyword evidence="12 13" id="KW-0464">Manganese</keyword>
<dbReference type="InterPro" id="IPR002659">
    <property type="entry name" value="Glyco_trans_31"/>
</dbReference>
<dbReference type="GO" id="GO:0000139">
    <property type="term" value="C:Golgi membrane"/>
    <property type="evidence" value="ECO:0007669"/>
    <property type="project" value="UniProtKB-SubCell"/>
</dbReference>
<comment type="caution">
    <text evidence="15">The sequence shown here is derived from an EMBL/GenBank/DDBJ whole genome shotgun (WGS) entry which is preliminary data.</text>
</comment>
<dbReference type="PANTHER" id="PTHR11214">
    <property type="entry name" value="BETA-1,3-N-ACETYLGLUCOSAMINYLTRANSFERASE"/>
    <property type="match status" value="1"/>
</dbReference>